<name>A0A544YRN7_9ACTN</name>
<sequence>MTAGRQRAAAEFGQAVGMSAAELERWPREEPSKAVGDKPDGATPGSRARAGGRARHAGRPPAAMSSPTHRALLRAAGAGRHAPETP</sequence>
<dbReference type="RefSeq" id="WP_142620663.1">
    <property type="nucleotide sequence ID" value="NZ_VIRM01000026.1"/>
</dbReference>
<evidence type="ECO:0000313" key="3">
    <source>
        <dbReference type="Proteomes" id="UP000316541"/>
    </source>
</evidence>
<evidence type="ECO:0000256" key="1">
    <source>
        <dbReference type="SAM" id="MobiDB-lite"/>
    </source>
</evidence>
<accession>A0A544YRN7</accession>
<dbReference type="AlphaFoldDB" id="A0A544YRN7"/>
<organism evidence="2 3">
    <name type="scientific">Microbispora hainanensis</name>
    <dbReference type="NCBI Taxonomy" id="568844"/>
    <lineage>
        <taxon>Bacteria</taxon>
        <taxon>Bacillati</taxon>
        <taxon>Actinomycetota</taxon>
        <taxon>Actinomycetes</taxon>
        <taxon>Streptosporangiales</taxon>
        <taxon>Streptosporangiaceae</taxon>
        <taxon>Microbispora</taxon>
    </lineage>
</organism>
<evidence type="ECO:0000313" key="2">
    <source>
        <dbReference type="EMBL" id="TQS19182.1"/>
    </source>
</evidence>
<gene>
    <name evidence="2" type="ORF">FLX08_21470</name>
</gene>
<proteinExistence type="predicted"/>
<feature type="region of interest" description="Disordered" evidence="1">
    <location>
        <begin position="1"/>
        <end position="86"/>
    </location>
</feature>
<protein>
    <submittedName>
        <fullName evidence="2">Uncharacterized protein</fullName>
    </submittedName>
</protein>
<feature type="compositionally biased region" description="Basic and acidic residues" evidence="1">
    <location>
        <begin position="22"/>
        <end position="40"/>
    </location>
</feature>
<reference evidence="2 3" key="1">
    <citation type="submission" date="2019-07" db="EMBL/GenBank/DDBJ databases">
        <title>Microbispora hainanensis DSM 45428.</title>
        <authorList>
            <person name="Thawai C."/>
        </authorList>
    </citation>
    <scope>NUCLEOTIDE SEQUENCE [LARGE SCALE GENOMIC DNA]</scope>
    <source>
        <strain evidence="2 3">DSM 45428</strain>
    </source>
</reference>
<comment type="caution">
    <text evidence="2">The sequence shown here is derived from an EMBL/GenBank/DDBJ whole genome shotgun (WGS) entry which is preliminary data.</text>
</comment>
<dbReference type="Proteomes" id="UP000316541">
    <property type="component" value="Unassembled WGS sequence"/>
</dbReference>
<feature type="compositionally biased region" description="Low complexity" evidence="1">
    <location>
        <begin position="59"/>
        <end position="80"/>
    </location>
</feature>
<dbReference type="EMBL" id="VIRM01000026">
    <property type="protein sequence ID" value="TQS19182.1"/>
    <property type="molecule type" value="Genomic_DNA"/>
</dbReference>